<feature type="region of interest" description="Disordered" evidence="1">
    <location>
        <begin position="1"/>
        <end position="75"/>
    </location>
</feature>
<protein>
    <submittedName>
        <fullName evidence="2">Uncharacterized protein</fullName>
    </submittedName>
</protein>
<dbReference type="EMBL" id="CADCTX010000759">
    <property type="protein sequence ID" value="CAA9347478.1"/>
    <property type="molecule type" value="Genomic_DNA"/>
</dbReference>
<gene>
    <name evidence="2" type="ORF">AVDCRST_MAG40-2707</name>
</gene>
<dbReference type="AlphaFoldDB" id="A0A6J4M124"/>
<accession>A0A6J4M124</accession>
<evidence type="ECO:0000313" key="2">
    <source>
        <dbReference type="EMBL" id="CAA9347478.1"/>
    </source>
</evidence>
<organism evidence="2">
    <name type="scientific">uncultured Gemmatimonadaceae bacterium</name>
    <dbReference type="NCBI Taxonomy" id="246130"/>
    <lineage>
        <taxon>Bacteria</taxon>
        <taxon>Pseudomonadati</taxon>
        <taxon>Gemmatimonadota</taxon>
        <taxon>Gemmatimonadia</taxon>
        <taxon>Gemmatimonadales</taxon>
        <taxon>Gemmatimonadaceae</taxon>
        <taxon>environmental samples</taxon>
    </lineage>
</organism>
<sequence>MDQEHDAQRAPEPADSDQGRYEPTGNPADPHEHRHGDVVHSHARPAGPHEHGDDYEYDEAHDPDEPGPPSGVRGA</sequence>
<feature type="compositionally biased region" description="Basic and acidic residues" evidence="1">
    <location>
        <begin position="47"/>
        <end position="64"/>
    </location>
</feature>
<reference evidence="2" key="1">
    <citation type="submission" date="2020-02" db="EMBL/GenBank/DDBJ databases">
        <authorList>
            <person name="Meier V. D."/>
        </authorList>
    </citation>
    <scope>NUCLEOTIDE SEQUENCE</scope>
    <source>
        <strain evidence="2">AVDCRST_MAG40</strain>
    </source>
</reference>
<proteinExistence type="predicted"/>
<name>A0A6J4M124_9BACT</name>
<evidence type="ECO:0000256" key="1">
    <source>
        <dbReference type="SAM" id="MobiDB-lite"/>
    </source>
</evidence>
<feature type="compositionally biased region" description="Basic and acidic residues" evidence="1">
    <location>
        <begin position="29"/>
        <end position="40"/>
    </location>
</feature>